<dbReference type="EMBL" id="WHLY01000002">
    <property type="protein sequence ID" value="MPR35914.1"/>
    <property type="molecule type" value="Genomic_DNA"/>
</dbReference>
<protein>
    <submittedName>
        <fullName evidence="4">DUF4038 domain-containing protein</fullName>
    </submittedName>
</protein>
<dbReference type="InterPro" id="IPR032260">
    <property type="entry name" value="DUF5060"/>
</dbReference>
<evidence type="ECO:0000259" key="2">
    <source>
        <dbReference type="Pfam" id="PF13204"/>
    </source>
</evidence>
<dbReference type="PANTHER" id="PTHR37836">
    <property type="entry name" value="LMO1036 PROTEIN"/>
    <property type="match status" value="1"/>
</dbReference>
<dbReference type="InterPro" id="IPR025277">
    <property type="entry name" value="Apiosidase-like_cat_dom"/>
</dbReference>
<dbReference type="SUPFAM" id="SSF51445">
    <property type="entry name" value="(Trans)glycosidases"/>
    <property type="match status" value="1"/>
</dbReference>
<name>A0A7C9BJZ4_9BACT</name>
<evidence type="ECO:0000259" key="3">
    <source>
        <dbReference type="Pfam" id="PF16586"/>
    </source>
</evidence>
<keyword evidence="5" id="KW-1185">Reference proteome</keyword>
<evidence type="ECO:0000313" key="5">
    <source>
        <dbReference type="Proteomes" id="UP000479293"/>
    </source>
</evidence>
<reference evidence="4 5" key="1">
    <citation type="submission" date="2019-10" db="EMBL/GenBank/DDBJ databases">
        <title>Draft Genome Sequence of Cytophagaceae sp. SJW1-29.</title>
        <authorList>
            <person name="Choi A."/>
        </authorList>
    </citation>
    <scope>NUCLEOTIDE SEQUENCE [LARGE SCALE GENOMIC DNA]</scope>
    <source>
        <strain evidence="4 5">SJW1-29</strain>
    </source>
</reference>
<sequence length="553" mass="61691">MRALVSLLVLLYLIAQPALLHAQTGRWMKYEQAFQSDKTYENPLYNVQKFSVRFTSPSGRVKTVLGFWDGGTSWRVRFAPDEVGTWTYATECSDQTNAGLHGQKGTFTCVDKASPYDIYTKGTIMHPQGTYHLTHADGTPFFYTACTAWNGALKSTDAEWDTYLKDRAANHYNVIQFVTTQWRGGSKNSRGQVAFTGSGRISLSPEFFQLLDKKVDEINAHGLVAAPVLLWALPTGAGRELSPGYHLPEPEAILLAKYMVARYGGHHVIWFLGGDGKYIDEYEQRWKNIGRAVFGGENGNARPPGVVALHPQGRSWVGKQYAHEDWVDILGFQTGHNATPNTQKWITEGPIAQEWSYLPPKVFINLEPVYEDINKDADAADIRNASYWSVFSTPVAGITYGANGIWPWIRPGEEIENHGKPPILRPWDESIKLPGSVQIGYLAEFMRKYPWWQLKPAPELLVENKEAGEFISVVRSDDRSTILAYVPRPATVKLFNLSGISYQGQWFDPAKNTYAPATLSVKQGVLQAASPGDASPSDASPDDGDRVLVLQRK</sequence>
<feature type="signal peptide" evidence="1">
    <location>
        <begin position="1"/>
        <end position="22"/>
    </location>
</feature>
<dbReference type="AlphaFoldDB" id="A0A7C9BJZ4"/>
<organism evidence="4 5">
    <name type="scientific">Salmonirosea aquatica</name>
    <dbReference type="NCBI Taxonomy" id="2654236"/>
    <lineage>
        <taxon>Bacteria</taxon>
        <taxon>Pseudomonadati</taxon>
        <taxon>Bacteroidota</taxon>
        <taxon>Cytophagia</taxon>
        <taxon>Cytophagales</taxon>
        <taxon>Spirosomataceae</taxon>
        <taxon>Salmonirosea</taxon>
    </lineage>
</organism>
<accession>A0A7C9BJZ4</accession>
<dbReference type="RefSeq" id="WP_152763375.1">
    <property type="nucleotide sequence ID" value="NZ_WHLY01000002.1"/>
</dbReference>
<dbReference type="PANTHER" id="PTHR37836:SF2">
    <property type="entry name" value="DUF4038 DOMAIN-CONTAINING PROTEIN"/>
    <property type="match status" value="1"/>
</dbReference>
<dbReference type="Gene3D" id="3.20.20.80">
    <property type="entry name" value="Glycosidases"/>
    <property type="match status" value="1"/>
</dbReference>
<proteinExistence type="predicted"/>
<dbReference type="InterPro" id="IPR013783">
    <property type="entry name" value="Ig-like_fold"/>
</dbReference>
<feature type="chain" id="PRO_5029012864" evidence="1">
    <location>
        <begin position="23"/>
        <end position="553"/>
    </location>
</feature>
<dbReference type="Pfam" id="PF13204">
    <property type="entry name" value="Apiosidase"/>
    <property type="match status" value="1"/>
</dbReference>
<dbReference type="InterPro" id="IPR017853">
    <property type="entry name" value="GH"/>
</dbReference>
<feature type="domain" description="DUF5060" evidence="3">
    <location>
        <begin position="25"/>
        <end position="92"/>
    </location>
</feature>
<comment type="caution">
    <text evidence="4">The sequence shown here is derived from an EMBL/GenBank/DDBJ whole genome shotgun (WGS) entry which is preliminary data.</text>
</comment>
<dbReference type="Gene3D" id="2.60.40.10">
    <property type="entry name" value="Immunoglobulins"/>
    <property type="match status" value="1"/>
</dbReference>
<keyword evidence="1" id="KW-0732">Signal</keyword>
<dbReference type="Pfam" id="PF16586">
    <property type="entry name" value="DUF5060"/>
    <property type="match status" value="1"/>
</dbReference>
<feature type="domain" description="Apiosidase-like catalytic" evidence="2">
    <location>
        <begin position="129"/>
        <end position="453"/>
    </location>
</feature>
<evidence type="ECO:0000313" key="4">
    <source>
        <dbReference type="EMBL" id="MPR35914.1"/>
    </source>
</evidence>
<gene>
    <name evidence="4" type="ORF">GBK04_21810</name>
</gene>
<evidence type="ECO:0000256" key="1">
    <source>
        <dbReference type="SAM" id="SignalP"/>
    </source>
</evidence>
<dbReference type="Proteomes" id="UP000479293">
    <property type="component" value="Unassembled WGS sequence"/>
</dbReference>